<reference evidence="1" key="1">
    <citation type="submission" date="2015-09" db="EMBL/GenBank/DDBJ databases">
        <title>De novo assembly of Pectinophora gossypiella (Pink Bollworm) gut transcriptome.</title>
        <authorList>
            <person name="Tassone E.E."/>
        </authorList>
    </citation>
    <scope>NUCLEOTIDE SEQUENCE</scope>
</reference>
<feature type="non-terminal residue" evidence="1">
    <location>
        <position position="1"/>
    </location>
</feature>
<accession>A0A1E1WKH6</accession>
<dbReference type="AlphaFoldDB" id="A0A1E1WKH6"/>
<feature type="non-terminal residue" evidence="1">
    <location>
        <position position="125"/>
    </location>
</feature>
<gene>
    <name evidence="1" type="ORF">g.17570</name>
</gene>
<protein>
    <submittedName>
        <fullName evidence="1">Uncharacterized protein</fullName>
    </submittedName>
</protein>
<dbReference type="EMBL" id="GDQN01003541">
    <property type="protein sequence ID" value="JAT87513.1"/>
    <property type="molecule type" value="Transcribed_RNA"/>
</dbReference>
<name>A0A1E1WKH6_PECGO</name>
<proteinExistence type="predicted"/>
<sequence>PVRSEPDIPFWEFLGKCKKHMPIVKRIPRGARLSVAAALQRTVDRVVAVNDFDSWRKLFTFAYRILHVCKDDSRSISLTQSIKNNCINQSDLLHVESDGHGRAGVIREKPYNVIRRIESKVGDGE</sequence>
<evidence type="ECO:0000313" key="1">
    <source>
        <dbReference type="EMBL" id="JAT87513.1"/>
    </source>
</evidence>
<organism evidence="1">
    <name type="scientific">Pectinophora gossypiella</name>
    <name type="common">Cotton pink bollworm</name>
    <name type="synonym">Depressaria gossypiella</name>
    <dbReference type="NCBI Taxonomy" id="13191"/>
    <lineage>
        <taxon>Eukaryota</taxon>
        <taxon>Metazoa</taxon>
        <taxon>Ecdysozoa</taxon>
        <taxon>Arthropoda</taxon>
        <taxon>Hexapoda</taxon>
        <taxon>Insecta</taxon>
        <taxon>Pterygota</taxon>
        <taxon>Neoptera</taxon>
        <taxon>Endopterygota</taxon>
        <taxon>Lepidoptera</taxon>
        <taxon>Glossata</taxon>
        <taxon>Ditrysia</taxon>
        <taxon>Gelechioidea</taxon>
        <taxon>Gelechiidae</taxon>
        <taxon>Apatetrinae</taxon>
        <taxon>Pectinophora</taxon>
    </lineage>
</organism>